<comment type="caution">
    <text evidence="1">The sequence shown here is derived from an EMBL/GenBank/DDBJ whole genome shotgun (WGS) entry which is preliminary data.</text>
</comment>
<dbReference type="AlphaFoldDB" id="A0A069QM05"/>
<evidence type="ECO:0000313" key="1">
    <source>
        <dbReference type="EMBL" id="KDR53898.1"/>
    </source>
</evidence>
<dbReference type="Pfam" id="PF14253">
    <property type="entry name" value="AbiH"/>
    <property type="match status" value="1"/>
</dbReference>
<protein>
    <recommendedName>
        <fullName evidence="3">Bacteriophage abortive infection AbiH</fullName>
    </recommendedName>
</protein>
<gene>
    <name evidence="1" type="ORF">HMPREF1991_00005</name>
</gene>
<keyword evidence="2" id="KW-1185">Reference proteome</keyword>
<evidence type="ECO:0000313" key="2">
    <source>
        <dbReference type="Proteomes" id="UP000027442"/>
    </source>
</evidence>
<dbReference type="HOGENOM" id="CLU_045940_0_0_10"/>
<organism evidence="1 2">
    <name type="scientific">Hoylesella loescheii DSM 19665 = JCM 12249 = ATCC 15930</name>
    <dbReference type="NCBI Taxonomy" id="1122985"/>
    <lineage>
        <taxon>Bacteria</taxon>
        <taxon>Pseudomonadati</taxon>
        <taxon>Bacteroidota</taxon>
        <taxon>Bacteroidia</taxon>
        <taxon>Bacteroidales</taxon>
        <taxon>Prevotellaceae</taxon>
        <taxon>Hoylesella</taxon>
    </lineage>
</organism>
<accession>A0A069QM05</accession>
<sequence length="315" mass="37226">MKLYIIGNGFDIGHGIPCKYSDFYTYLERNREDVLEEMEQYYYVDSDSELWSDFERGLEEGICYDSLADIIYENTPNFASDEFRDADWYDAQIYIEEECDKLLNYIRSGFEEWINSLELDTITKKYEIDKTARFFTFNYTEVLEKIYEIPTENVFHIHKKVGEELIFGHGNDVEKFNVKKALYGDENAHLIINEEMGDVVTTEDGHEQFAESAICAFYDKMRKHTDEIIKEYSNQFHNLSDIDEVIVIGHSYNEIDFPYFKKISESINNRATWTLYYYSENDKESAEKLMAEIHIGSNLLRYNSCLENTVINLNQ</sequence>
<proteinExistence type="predicted"/>
<dbReference type="PATRIC" id="fig|1122985.7.peg.5"/>
<reference evidence="1 2" key="1">
    <citation type="submission" date="2013-08" db="EMBL/GenBank/DDBJ databases">
        <authorList>
            <person name="Weinstock G."/>
            <person name="Sodergren E."/>
            <person name="Wylie T."/>
            <person name="Fulton L."/>
            <person name="Fulton R."/>
            <person name="Fronick C."/>
            <person name="O'Laughlin M."/>
            <person name="Godfrey J."/>
            <person name="Miner T."/>
            <person name="Herter B."/>
            <person name="Appelbaum E."/>
            <person name="Cordes M."/>
            <person name="Lek S."/>
            <person name="Wollam A."/>
            <person name="Pepin K.H."/>
            <person name="Palsikar V.B."/>
            <person name="Mitreva M."/>
            <person name="Wilson R.K."/>
        </authorList>
    </citation>
    <scope>NUCLEOTIDE SEQUENCE [LARGE SCALE GENOMIC DNA]</scope>
    <source>
        <strain evidence="1 2">ATCC 15930</strain>
    </source>
</reference>
<dbReference type="RefSeq" id="WP_018967469.1">
    <property type="nucleotide sequence ID" value="NZ_KB899214.1"/>
</dbReference>
<dbReference type="Proteomes" id="UP000027442">
    <property type="component" value="Unassembled WGS sequence"/>
</dbReference>
<name>A0A069QM05_HOYLO</name>
<dbReference type="InterPro" id="IPR025935">
    <property type="entry name" value="AbiH"/>
</dbReference>
<dbReference type="eggNOG" id="ENOG502ZARP">
    <property type="taxonomic scope" value="Bacteria"/>
</dbReference>
<dbReference type="EMBL" id="JNGW01000001">
    <property type="protein sequence ID" value="KDR53898.1"/>
    <property type="molecule type" value="Genomic_DNA"/>
</dbReference>
<evidence type="ECO:0008006" key="3">
    <source>
        <dbReference type="Google" id="ProtNLM"/>
    </source>
</evidence>